<keyword evidence="18" id="KW-1185">Reference proteome</keyword>
<dbReference type="SUPFAM" id="SSF53271">
    <property type="entry name" value="PRTase-like"/>
    <property type="match status" value="1"/>
</dbReference>
<accession>H1YGY6</accession>
<dbReference type="eggNOG" id="COG0634">
    <property type="taxonomic scope" value="Bacteria"/>
</dbReference>
<organism evidence="17 18">
    <name type="scientific">Mucilaginibacter paludis DSM 18603</name>
    <dbReference type="NCBI Taxonomy" id="714943"/>
    <lineage>
        <taxon>Bacteria</taxon>
        <taxon>Pseudomonadati</taxon>
        <taxon>Bacteroidota</taxon>
        <taxon>Sphingobacteriia</taxon>
        <taxon>Sphingobacteriales</taxon>
        <taxon>Sphingobacteriaceae</taxon>
        <taxon>Mucilaginibacter</taxon>
    </lineage>
</organism>
<keyword evidence="11 15" id="KW-0547">Nucleotide-binding</keyword>
<dbReference type="InterPro" id="IPR050408">
    <property type="entry name" value="HGPRT"/>
</dbReference>
<dbReference type="GO" id="GO:0005829">
    <property type="term" value="C:cytosol"/>
    <property type="evidence" value="ECO:0007669"/>
    <property type="project" value="TreeGrafter"/>
</dbReference>
<evidence type="ECO:0000256" key="12">
    <source>
        <dbReference type="ARBA" id="ARBA00022842"/>
    </source>
</evidence>
<dbReference type="Pfam" id="PF00156">
    <property type="entry name" value="Pribosyltran"/>
    <property type="match status" value="1"/>
</dbReference>
<dbReference type="Gene3D" id="3.40.50.2020">
    <property type="match status" value="1"/>
</dbReference>
<dbReference type="InterPro" id="IPR029057">
    <property type="entry name" value="PRTase-like"/>
</dbReference>
<dbReference type="GO" id="GO:0004422">
    <property type="term" value="F:hypoxanthine phosphoribosyltransferase activity"/>
    <property type="evidence" value="ECO:0007669"/>
    <property type="project" value="InterPro"/>
</dbReference>
<comment type="catalytic activity">
    <reaction evidence="14">
        <text>IMP + diphosphate = hypoxanthine + 5-phospho-alpha-D-ribose 1-diphosphate</text>
        <dbReference type="Rhea" id="RHEA:17973"/>
        <dbReference type="ChEBI" id="CHEBI:17368"/>
        <dbReference type="ChEBI" id="CHEBI:33019"/>
        <dbReference type="ChEBI" id="CHEBI:58017"/>
        <dbReference type="ChEBI" id="CHEBI:58053"/>
        <dbReference type="EC" id="2.4.2.8"/>
    </reaction>
    <physiologicalReaction direction="right-to-left" evidence="14">
        <dbReference type="Rhea" id="RHEA:17975"/>
    </physiologicalReaction>
</comment>
<evidence type="ECO:0000259" key="16">
    <source>
        <dbReference type="Pfam" id="PF00156"/>
    </source>
</evidence>
<dbReference type="CDD" id="cd06223">
    <property type="entry name" value="PRTases_typeI"/>
    <property type="match status" value="1"/>
</dbReference>
<keyword evidence="6 15" id="KW-0963">Cytoplasm</keyword>
<keyword evidence="10 15" id="KW-0660">Purine salvage</keyword>
<evidence type="ECO:0000256" key="8">
    <source>
        <dbReference type="ARBA" id="ARBA00022679"/>
    </source>
</evidence>
<dbReference type="EC" id="2.4.2.8" evidence="5 15"/>
<dbReference type="AlphaFoldDB" id="H1YGY6"/>
<dbReference type="STRING" id="714943.Mucpa_3291"/>
<dbReference type="Proteomes" id="UP000002774">
    <property type="component" value="Chromosome"/>
</dbReference>
<evidence type="ECO:0000256" key="2">
    <source>
        <dbReference type="ARBA" id="ARBA00004496"/>
    </source>
</evidence>
<dbReference type="UniPathway" id="UPA00591">
    <property type="reaction ID" value="UER00648"/>
</dbReference>
<comment type="subcellular location">
    <subcellularLocation>
        <location evidence="2 15">Cytoplasm</location>
    </subcellularLocation>
</comment>
<gene>
    <name evidence="17" type="ORF">Mucpa_3291</name>
</gene>
<dbReference type="GO" id="GO:0032264">
    <property type="term" value="P:IMP salvage"/>
    <property type="evidence" value="ECO:0007669"/>
    <property type="project" value="UniProtKB-UniPathway"/>
</dbReference>
<dbReference type="RefSeq" id="WP_008507826.1">
    <property type="nucleotide sequence ID" value="NZ_CM001403.1"/>
</dbReference>
<evidence type="ECO:0000256" key="9">
    <source>
        <dbReference type="ARBA" id="ARBA00022723"/>
    </source>
</evidence>
<dbReference type="GO" id="GO:0000287">
    <property type="term" value="F:magnesium ion binding"/>
    <property type="evidence" value="ECO:0007669"/>
    <property type="project" value="TreeGrafter"/>
</dbReference>
<evidence type="ECO:0000313" key="18">
    <source>
        <dbReference type="Proteomes" id="UP000002774"/>
    </source>
</evidence>
<comment type="similarity">
    <text evidence="4 15">Belongs to the purine/pyrimidine phosphoribosyltransferase family.</text>
</comment>
<evidence type="ECO:0000256" key="7">
    <source>
        <dbReference type="ARBA" id="ARBA00022676"/>
    </source>
</evidence>
<comment type="pathway">
    <text evidence="3 15">Purine metabolism; IMP biosynthesis via salvage pathway; IMP from hypoxanthine: step 1/1.</text>
</comment>
<keyword evidence="8 15" id="KW-0808">Transferase</keyword>
<evidence type="ECO:0000256" key="4">
    <source>
        <dbReference type="ARBA" id="ARBA00008391"/>
    </source>
</evidence>
<name>H1YGY6_9SPHI</name>
<dbReference type="GO" id="GO:0052657">
    <property type="term" value="F:guanine phosphoribosyltransferase activity"/>
    <property type="evidence" value="ECO:0007669"/>
    <property type="project" value="RHEA"/>
</dbReference>
<evidence type="ECO:0000256" key="6">
    <source>
        <dbReference type="ARBA" id="ARBA00022490"/>
    </source>
</evidence>
<evidence type="ECO:0000256" key="14">
    <source>
        <dbReference type="ARBA" id="ARBA00049402"/>
    </source>
</evidence>
<sequence length="185" mass="21151">MKIQIADLEFEKMIVYESIEKRAMQIGEQLTEEYRGRLPVFIGVLNGSFMFIAELLKNVTIQCEVAFMKLSSYHGGLETSRTITDEFDLNVDITDRDVILVEDIVDTGNTLRYLIDKLKSRNPASITTCSLLYKPQAMEHVIPELKYIGFEIENKFVVGFGLDYQDLGRNLKDVYQLVIGLQPEA</sequence>
<dbReference type="PANTHER" id="PTHR43340:SF1">
    <property type="entry name" value="HYPOXANTHINE PHOSPHORIBOSYLTRANSFERASE"/>
    <property type="match status" value="1"/>
</dbReference>
<dbReference type="EMBL" id="CM001403">
    <property type="protein sequence ID" value="EHQ27395.1"/>
    <property type="molecule type" value="Genomic_DNA"/>
</dbReference>
<comment type="catalytic activity">
    <reaction evidence="13">
        <text>GMP + diphosphate = guanine + 5-phospho-alpha-D-ribose 1-diphosphate</text>
        <dbReference type="Rhea" id="RHEA:25424"/>
        <dbReference type="ChEBI" id="CHEBI:16235"/>
        <dbReference type="ChEBI" id="CHEBI:33019"/>
        <dbReference type="ChEBI" id="CHEBI:58017"/>
        <dbReference type="ChEBI" id="CHEBI:58115"/>
        <dbReference type="EC" id="2.4.2.8"/>
    </reaction>
    <physiologicalReaction direction="right-to-left" evidence="13">
        <dbReference type="Rhea" id="RHEA:25426"/>
    </physiologicalReaction>
</comment>
<evidence type="ECO:0000256" key="3">
    <source>
        <dbReference type="ARBA" id="ARBA00004669"/>
    </source>
</evidence>
<dbReference type="InterPro" id="IPR005904">
    <property type="entry name" value="Hxn_phspho_trans"/>
</dbReference>
<feature type="domain" description="Phosphoribosyltransferase" evidence="16">
    <location>
        <begin position="19"/>
        <end position="165"/>
    </location>
</feature>
<reference evidence="17" key="1">
    <citation type="submission" date="2011-09" db="EMBL/GenBank/DDBJ databases">
        <title>The permanent draft genome of Mucilaginibacter paludis DSM 18603.</title>
        <authorList>
            <consortium name="US DOE Joint Genome Institute (JGI-PGF)"/>
            <person name="Lucas S."/>
            <person name="Han J."/>
            <person name="Lapidus A."/>
            <person name="Bruce D."/>
            <person name="Goodwin L."/>
            <person name="Pitluck S."/>
            <person name="Peters L."/>
            <person name="Kyrpides N."/>
            <person name="Mavromatis K."/>
            <person name="Ivanova N."/>
            <person name="Mikhailova N."/>
            <person name="Held B."/>
            <person name="Detter J.C."/>
            <person name="Tapia R."/>
            <person name="Han C."/>
            <person name="Land M."/>
            <person name="Hauser L."/>
            <person name="Markowitz V."/>
            <person name="Cheng J.-F."/>
            <person name="Hugenholtz P."/>
            <person name="Woyke T."/>
            <person name="Wu D."/>
            <person name="Tindall B."/>
            <person name="Brambilla E."/>
            <person name="Klenk H.-P."/>
            <person name="Eisen J.A."/>
        </authorList>
    </citation>
    <scope>NUCLEOTIDE SEQUENCE [LARGE SCALE GENOMIC DNA]</scope>
    <source>
        <strain evidence="17">DSM 18603</strain>
    </source>
</reference>
<dbReference type="PANTHER" id="PTHR43340">
    <property type="entry name" value="HYPOXANTHINE-GUANINE PHOSPHORIBOSYLTRANSFERASE"/>
    <property type="match status" value="1"/>
</dbReference>
<dbReference type="InterPro" id="IPR000836">
    <property type="entry name" value="PRTase_dom"/>
</dbReference>
<keyword evidence="12 15" id="KW-0460">Magnesium</keyword>
<dbReference type="GO" id="GO:0006166">
    <property type="term" value="P:purine ribonucleoside salvage"/>
    <property type="evidence" value="ECO:0007669"/>
    <property type="project" value="UniProtKB-KW"/>
</dbReference>
<evidence type="ECO:0000256" key="10">
    <source>
        <dbReference type="ARBA" id="ARBA00022726"/>
    </source>
</evidence>
<keyword evidence="7 15" id="KW-0328">Glycosyltransferase</keyword>
<evidence type="ECO:0000256" key="15">
    <source>
        <dbReference type="RuleBase" id="RU364099"/>
    </source>
</evidence>
<dbReference type="NCBIfam" id="TIGR01203">
    <property type="entry name" value="HGPRTase"/>
    <property type="match status" value="1"/>
</dbReference>
<evidence type="ECO:0000256" key="11">
    <source>
        <dbReference type="ARBA" id="ARBA00022741"/>
    </source>
</evidence>
<comment type="cofactor">
    <cofactor evidence="1 15">
        <name>Mg(2+)</name>
        <dbReference type="ChEBI" id="CHEBI:18420"/>
    </cofactor>
</comment>
<dbReference type="GO" id="GO:0000166">
    <property type="term" value="F:nucleotide binding"/>
    <property type="evidence" value="ECO:0007669"/>
    <property type="project" value="UniProtKB-KW"/>
</dbReference>
<proteinExistence type="inferred from homology"/>
<dbReference type="GO" id="GO:0006178">
    <property type="term" value="P:guanine salvage"/>
    <property type="evidence" value="ECO:0007669"/>
    <property type="project" value="TreeGrafter"/>
</dbReference>
<protein>
    <recommendedName>
        <fullName evidence="5 15">Hypoxanthine phosphoribosyltransferase</fullName>
        <ecNumber evidence="5 15">2.4.2.8</ecNumber>
    </recommendedName>
</protein>
<evidence type="ECO:0000256" key="1">
    <source>
        <dbReference type="ARBA" id="ARBA00001946"/>
    </source>
</evidence>
<evidence type="ECO:0000313" key="17">
    <source>
        <dbReference type="EMBL" id="EHQ27395.1"/>
    </source>
</evidence>
<dbReference type="GO" id="GO:0046100">
    <property type="term" value="P:hypoxanthine metabolic process"/>
    <property type="evidence" value="ECO:0007669"/>
    <property type="project" value="TreeGrafter"/>
</dbReference>
<dbReference type="GO" id="GO:0032263">
    <property type="term" value="P:GMP salvage"/>
    <property type="evidence" value="ECO:0007669"/>
    <property type="project" value="TreeGrafter"/>
</dbReference>
<dbReference type="HOGENOM" id="CLU_073615_0_1_10"/>
<evidence type="ECO:0000256" key="13">
    <source>
        <dbReference type="ARBA" id="ARBA00048811"/>
    </source>
</evidence>
<dbReference type="OrthoDB" id="9802824at2"/>
<keyword evidence="9 15" id="KW-0479">Metal-binding</keyword>
<evidence type="ECO:0000256" key="5">
    <source>
        <dbReference type="ARBA" id="ARBA00011895"/>
    </source>
</evidence>